<dbReference type="InterPro" id="IPR036236">
    <property type="entry name" value="Znf_C2H2_sf"/>
</dbReference>
<feature type="domain" description="C2H2-type" evidence="9">
    <location>
        <begin position="255"/>
        <end position="282"/>
    </location>
</feature>
<dbReference type="OMA" id="HQINTAG"/>
<evidence type="ECO:0000256" key="4">
    <source>
        <dbReference type="ARBA" id="ARBA00022771"/>
    </source>
</evidence>
<evidence type="ECO:0000259" key="10">
    <source>
        <dbReference type="PROSITE" id="PS51915"/>
    </source>
</evidence>
<evidence type="ECO:0000256" key="2">
    <source>
        <dbReference type="ARBA" id="ARBA00022723"/>
    </source>
</evidence>
<keyword evidence="3" id="KW-0677">Repeat</keyword>
<dbReference type="InterPro" id="IPR013087">
    <property type="entry name" value="Znf_C2H2_type"/>
</dbReference>
<dbReference type="GO" id="GO:0005634">
    <property type="term" value="C:nucleus"/>
    <property type="evidence" value="ECO:0007669"/>
    <property type="project" value="UniProtKB-SubCell"/>
</dbReference>
<dbReference type="Proteomes" id="UP000494163">
    <property type="component" value="Chromosome 3R"/>
</dbReference>
<organism evidence="11 12">
    <name type="scientific">Drosophila busckii</name>
    <name type="common">Fruit fly</name>
    <dbReference type="NCBI Taxonomy" id="30019"/>
    <lineage>
        <taxon>Eukaryota</taxon>
        <taxon>Metazoa</taxon>
        <taxon>Ecdysozoa</taxon>
        <taxon>Arthropoda</taxon>
        <taxon>Hexapoda</taxon>
        <taxon>Insecta</taxon>
        <taxon>Pterygota</taxon>
        <taxon>Neoptera</taxon>
        <taxon>Endopterygota</taxon>
        <taxon>Diptera</taxon>
        <taxon>Brachycera</taxon>
        <taxon>Muscomorpha</taxon>
        <taxon>Ephydroidea</taxon>
        <taxon>Drosophilidae</taxon>
        <taxon>Drosophila</taxon>
    </lineage>
</organism>
<keyword evidence="12" id="KW-1185">Reference proteome</keyword>
<evidence type="ECO:0000313" key="12">
    <source>
        <dbReference type="Proteomes" id="UP000494163"/>
    </source>
</evidence>
<dbReference type="PROSITE" id="PS50157">
    <property type="entry name" value="ZINC_FINGER_C2H2_2"/>
    <property type="match status" value="4"/>
</dbReference>
<dbReference type="EMBL" id="CP012526">
    <property type="protein sequence ID" value="ALC45896.1"/>
    <property type="molecule type" value="Genomic_DNA"/>
</dbReference>
<keyword evidence="6" id="KW-0539">Nucleus</keyword>
<dbReference type="STRING" id="30019.A0A0M4EHL6"/>
<dbReference type="PANTHER" id="PTHR16515">
    <property type="entry name" value="PR DOMAIN ZINC FINGER PROTEIN"/>
    <property type="match status" value="1"/>
</dbReference>
<dbReference type="GO" id="GO:0010468">
    <property type="term" value="P:regulation of gene expression"/>
    <property type="evidence" value="ECO:0007669"/>
    <property type="project" value="TreeGrafter"/>
</dbReference>
<dbReference type="GO" id="GO:0008270">
    <property type="term" value="F:zinc ion binding"/>
    <property type="evidence" value="ECO:0007669"/>
    <property type="project" value="UniProtKB-UniRule"/>
</dbReference>
<dbReference type="InterPro" id="IPR050331">
    <property type="entry name" value="Zinc_finger"/>
</dbReference>
<name>A0A0M4EHL6_DROBS</name>
<dbReference type="PROSITE" id="PS00028">
    <property type="entry name" value="ZINC_FINGER_C2H2_1"/>
    <property type="match status" value="4"/>
</dbReference>
<feature type="binding site" evidence="8">
    <location>
        <position position="4"/>
    </location>
    <ligand>
        <name>Zn(2+)</name>
        <dbReference type="ChEBI" id="CHEBI:29105"/>
    </ligand>
</feature>
<dbReference type="PANTHER" id="PTHR16515:SF66">
    <property type="entry name" value="C2H2-TYPE DOMAIN-CONTAINING PROTEIN"/>
    <property type="match status" value="1"/>
</dbReference>
<feature type="binding site" evidence="8">
    <location>
        <position position="57"/>
    </location>
    <ligand>
        <name>Zn(2+)</name>
        <dbReference type="ChEBI" id="CHEBI:29105"/>
    </ligand>
</feature>
<evidence type="ECO:0000256" key="5">
    <source>
        <dbReference type="ARBA" id="ARBA00022833"/>
    </source>
</evidence>
<feature type="domain" description="C2H2-type" evidence="9">
    <location>
        <begin position="283"/>
        <end position="312"/>
    </location>
</feature>
<accession>A0A0M4EHL6</accession>
<dbReference type="OrthoDB" id="6077919at2759"/>
<protein>
    <submittedName>
        <fullName evidence="11">CG8301</fullName>
    </submittedName>
</protein>
<dbReference type="Pfam" id="PF07776">
    <property type="entry name" value="zf-AD"/>
    <property type="match status" value="1"/>
</dbReference>
<dbReference type="SMART" id="SM00868">
    <property type="entry name" value="zf-AD"/>
    <property type="match status" value="1"/>
</dbReference>
<evidence type="ECO:0000259" key="9">
    <source>
        <dbReference type="PROSITE" id="PS50157"/>
    </source>
</evidence>
<feature type="domain" description="C2H2-type" evidence="9">
    <location>
        <begin position="227"/>
        <end position="255"/>
    </location>
</feature>
<comment type="subcellular location">
    <subcellularLocation>
        <location evidence="1">Nucleus</location>
    </subcellularLocation>
</comment>
<dbReference type="PROSITE" id="PS51915">
    <property type="entry name" value="ZAD"/>
    <property type="match status" value="1"/>
</dbReference>
<dbReference type="SMART" id="SM00355">
    <property type="entry name" value="ZnF_C2H2"/>
    <property type="match status" value="5"/>
</dbReference>
<gene>
    <name evidence="11" type="ORF">Dbus_chr3Rg646</name>
</gene>
<feature type="binding site" evidence="8">
    <location>
        <position position="7"/>
    </location>
    <ligand>
        <name>Zn(2+)</name>
        <dbReference type="ChEBI" id="CHEBI:29105"/>
    </ligand>
</feature>
<dbReference type="SUPFAM" id="SSF57667">
    <property type="entry name" value="beta-beta-alpha zinc fingers"/>
    <property type="match status" value="3"/>
</dbReference>
<keyword evidence="5 8" id="KW-0862">Zinc</keyword>
<sequence length="330" mass="38220">METCRCCAKCDFDGNNNYWLDLFHPSRCQKEIAEIRLELVNWKLQIFPNDGLPQKICSDCFMKFFSLHTFRLACQDAQIKLSNIFDKIDANTLYDRTDSADDNEKSVNSHQINTAGNIEHNTTQATTNVGITIESKANLNEVDKTSTSLCDDEANRFVVGDTLNVSYACKFCYKSKDTYELQHLLLEHISSAHNPNAPYSCPKCQNSFQDAASRTMHMKSCHVLKLYTCEVCGKKYGDRHNLGHHVEKYHSGTDFECSKCEKRFFSRKSLQYHMNWHNPERQLRCRHDGCDRIFINRRHLKCHEVTHTTDPRKSEYCCFCGKGIYGTQRT</sequence>
<evidence type="ECO:0000256" key="3">
    <source>
        <dbReference type="ARBA" id="ARBA00022737"/>
    </source>
</evidence>
<feature type="domain" description="ZAD" evidence="10">
    <location>
        <begin position="2"/>
        <end position="84"/>
    </location>
</feature>
<evidence type="ECO:0000256" key="6">
    <source>
        <dbReference type="ARBA" id="ARBA00023242"/>
    </source>
</evidence>
<evidence type="ECO:0000256" key="7">
    <source>
        <dbReference type="PROSITE-ProRule" id="PRU00042"/>
    </source>
</evidence>
<dbReference type="AlphaFoldDB" id="A0A0M4EHL6"/>
<dbReference type="Gene3D" id="3.30.160.60">
    <property type="entry name" value="Classic Zinc Finger"/>
    <property type="match status" value="2"/>
</dbReference>
<proteinExistence type="predicted"/>
<feature type="domain" description="C2H2-type" evidence="9">
    <location>
        <begin position="199"/>
        <end position="222"/>
    </location>
</feature>
<dbReference type="Gene3D" id="3.40.1800.20">
    <property type="match status" value="1"/>
</dbReference>
<dbReference type="InterPro" id="IPR012934">
    <property type="entry name" value="Znf_AD"/>
</dbReference>
<evidence type="ECO:0000256" key="1">
    <source>
        <dbReference type="ARBA" id="ARBA00004123"/>
    </source>
</evidence>
<evidence type="ECO:0000256" key="8">
    <source>
        <dbReference type="PROSITE-ProRule" id="PRU01263"/>
    </source>
</evidence>
<reference evidence="11 12" key="1">
    <citation type="submission" date="2015-08" db="EMBL/GenBank/DDBJ databases">
        <title>Ancestral chromatin configuration constrains chromatin evolution on differentiating sex chromosomes in Drosophila.</title>
        <authorList>
            <person name="Zhou Q."/>
            <person name="Bachtrog D."/>
        </authorList>
    </citation>
    <scope>NUCLEOTIDE SEQUENCE [LARGE SCALE GENOMIC DNA]</scope>
    <source>
        <tissue evidence="11">Whole larvae</tissue>
    </source>
</reference>
<keyword evidence="4 7" id="KW-0863">Zinc-finger</keyword>
<dbReference type="SUPFAM" id="SSF57716">
    <property type="entry name" value="Glucocorticoid receptor-like (DNA-binding domain)"/>
    <property type="match status" value="1"/>
</dbReference>
<keyword evidence="2 8" id="KW-0479">Metal-binding</keyword>
<feature type="binding site" evidence="8">
    <location>
        <position position="60"/>
    </location>
    <ligand>
        <name>Zn(2+)</name>
        <dbReference type="ChEBI" id="CHEBI:29105"/>
    </ligand>
</feature>
<evidence type="ECO:0000313" key="11">
    <source>
        <dbReference type="EMBL" id="ALC45896.1"/>
    </source>
</evidence>